<evidence type="ECO:0000256" key="2">
    <source>
        <dbReference type="ARBA" id="ARBA00022598"/>
    </source>
</evidence>
<evidence type="ECO:0000256" key="10">
    <source>
        <dbReference type="RuleBase" id="RU000520"/>
    </source>
</evidence>
<accession>A0A0X8FD55</accession>
<keyword evidence="14" id="KW-1185">Reference proteome</keyword>
<dbReference type="RefSeq" id="WP_060777655.1">
    <property type="nucleotide sequence ID" value="NZ_CAJHLF010000001.1"/>
</dbReference>
<dbReference type="AlphaFoldDB" id="A0A0X8FD55"/>
<feature type="active site" evidence="9">
    <location>
        <position position="139"/>
    </location>
</feature>
<dbReference type="NCBIfam" id="TIGR00184">
    <property type="entry name" value="purA"/>
    <property type="match status" value="1"/>
</dbReference>
<comment type="similarity">
    <text evidence="8 10">Belongs to the adenylosuccinate synthetase family.</text>
</comment>
<comment type="catalytic activity">
    <reaction evidence="8 10">
        <text>IMP + L-aspartate + GTP = N(6)-(1,2-dicarboxyethyl)-AMP + GDP + phosphate + 2 H(+)</text>
        <dbReference type="Rhea" id="RHEA:15753"/>
        <dbReference type="ChEBI" id="CHEBI:15378"/>
        <dbReference type="ChEBI" id="CHEBI:29991"/>
        <dbReference type="ChEBI" id="CHEBI:37565"/>
        <dbReference type="ChEBI" id="CHEBI:43474"/>
        <dbReference type="ChEBI" id="CHEBI:57567"/>
        <dbReference type="ChEBI" id="CHEBI:58053"/>
        <dbReference type="ChEBI" id="CHEBI:58189"/>
        <dbReference type="EC" id="6.3.4.4"/>
    </reaction>
</comment>
<comment type="cofactor">
    <cofactor evidence="8">
        <name>Mg(2+)</name>
        <dbReference type="ChEBI" id="CHEBI:18420"/>
    </cofactor>
    <text evidence="8">Binds 1 Mg(2+) ion per subunit.</text>
</comment>
<dbReference type="GO" id="GO:0044208">
    <property type="term" value="P:'de novo' AMP biosynthetic process"/>
    <property type="evidence" value="ECO:0007669"/>
    <property type="project" value="UniProtKB-UniRule"/>
</dbReference>
<evidence type="ECO:0000313" key="14">
    <source>
        <dbReference type="Proteomes" id="UP001069145"/>
    </source>
</evidence>
<keyword evidence="8" id="KW-0963">Cytoplasm</keyword>
<dbReference type="GO" id="GO:0005737">
    <property type="term" value="C:cytoplasm"/>
    <property type="evidence" value="ECO:0007669"/>
    <property type="project" value="UniProtKB-SubCell"/>
</dbReference>
<evidence type="ECO:0000313" key="12">
    <source>
        <dbReference type="EMBL" id="QPS01520.1"/>
    </source>
</evidence>
<evidence type="ECO:0000256" key="7">
    <source>
        <dbReference type="ARBA" id="ARBA00023134"/>
    </source>
</evidence>
<comment type="subunit">
    <text evidence="1 8">Homodimer.</text>
</comment>
<sequence>MPSVVVVGTQWGDEGKGKITDYLSSQADIIARYQGGDNAGHTIQFNQQTFKLHLVPSGIFSEDKLSVIGNGVVVNPKSLLEELAYLRQAGISCENLRISERAQVILPYHQLIDRLDEERKGDNKIGTTQKGIGPAYMDKIARNGIRMADLIDPETFAERLSVQIQVKNELLTKVYDQEPLDYDTIYQEYLAYGQELKKYVTDTSLLMNDVYDQGKNILFEGAQGVLLDIDHGTYPFVTSSNPIAGGATVGCGIGPSKINTVIGVMKAYTSRVGDGPFPTELHDAIGDRIREVGHEYGTTTGRPRRVGWFDGVVTAHARRVSGLTKLSLNCLDVLTGLDEIKVCVGYQTPNGQVSKSYPANLRYLAQCQPIYESLPGWEEDITGCQDFDQLPENAKTYVRRISEIVGAPIATVSVGPDRTQTLILDNIW</sequence>
<feature type="binding site" evidence="8">
    <location>
        <begin position="12"/>
        <end position="18"/>
    </location>
    <ligand>
        <name>GTP</name>
        <dbReference type="ChEBI" id="CHEBI:37565"/>
    </ligand>
</feature>
<dbReference type="InterPro" id="IPR042110">
    <property type="entry name" value="Adenylosuccinate_synth_dom2"/>
</dbReference>
<dbReference type="Gene3D" id="3.40.440.10">
    <property type="entry name" value="Adenylosuccinate Synthetase, subunit A, domain 1"/>
    <property type="match status" value="1"/>
</dbReference>
<dbReference type="GO" id="GO:0005525">
    <property type="term" value="F:GTP binding"/>
    <property type="evidence" value="ECO:0007669"/>
    <property type="project" value="UniProtKB-UniRule"/>
</dbReference>
<dbReference type="EMBL" id="CP065662">
    <property type="protein sequence ID" value="QPS01520.1"/>
    <property type="molecule type" value="Genomic_DNA"/>
</dbReference>
<dbReference type="PANTHER" id="PTHR11846:SF0">
    <property type="entry name" value="ADENYLOSUCCINATE SYNTHETASE"/>
    <property type="match status" value="1"/>
</dbReference>
<feature type="binding site" description="in other chain" evidence="8">
    <location>
        <begin position="38"/>
        <end position="41"/>
    </location>
    <ligand>
        <name>IMP</name>
        <dbReference type="ChEBI" id="CHEBI:58053"/>
        <note>ligand shared between dimeric partners</note>
    </ligand>
</feature>
<dbReference type="InterPro" id="IPR042111">
    <property type="entry name" value="Adenylosuccinate_synth_dom3"/>
</dbReference>
<protein>
    <recommendedName>
        <fullName evidence="8 10">Adenylosuccinate synthetase</fullName>
        <shortName evidence="8">AMPSase</shortName>
        <shortName evidence="8">AdSS</shortName>
        <ecNumber evidence="8 10">6.3.4.4</ecNumber>
    </recommendedName>
    <alternativeName>
        <fullName evidence="8">IMP--aspartate ligase</fullName>
    </alternativeName>
</protein>
<name>A0A0X8FD55_9LACT</name>
<dbReference type="Pfam" id="PF00709">
    <property type="entry name" value="Adenylsucc_synt"/>
    <property type="match status" value="1"/>
</dbReference>
<dbReference type="KEGG" id="aun:AWM73_00920"/>
<keyword evidence="2 8" id="KW-0436">Ligase</keyword>
<reference evidence="12 13" key="1">
    <citation type="submission" date="2020-12" db="EMBL/GenBank/DDBJ databases">
        <title>FDA dAtabase for Regulatory Grade micrObial Sequences (FDA-ARGOS): Supporting development and validation of Infectious Disease Dx tests.</title>
        <authorList>
            <person name="Sproer C."/>
            <person name="Gronow S."/>
            <person name="Severitt S."/>
            <person name="Schroder I."/>
            <person name="Tallon L."/>
            <person name="Sadzewicz L."/>
            <person name="Zhao X."/>
            <person name="Boylan J."/>
            <person name="Ott S."/>
            <person name="Bowen H."/>
            <person name="Vavikolanu K."/>
            <person name="Mehta A."/>
            <person name="Aluvathingal J."/>
            <person name="Nadendla S."/>
            <person name="Lowell S."/>
            <person name="Myers T."/>
            <person name="Yan Y."/>
            <person name="Sichtig H."/>
        </authorList>
    </citation>
    <scope>NUCLEOTIDE SEQUENCE [LARGE SCALE GENOMIC DNA]</scope>
    <source>
        <strain evidence="12 13">FDAARGOS_911</strain>
    </source>
</reference>
<feature type="binding site" evidence="8">
    <location>
        <position position="13"/>
    </location>
    <ligand>
        <name>Mg(2+)</name>
        <dbReference type="ChEBI" id="CHEBI:18420"/>
    </ligand>
</feature>
<dbReference type="EC" id="6.3.4.4" evidence="8 10"/>
<dbReference type="InterPro" id="IPR042109">
    <property type="entry name" value="Adenylosuccinate_synth_dom1"/>
</dbReference>
<organism evidence="12 13">
    <name type="scientific">Aerococcus urinae</name>
    <dbReference type="NCBI Taxonomy" id="1376"/>
    <lineage>
        <taxon>Bacteria</taxon>
        <taxon>Bacillati</taxon>
        <taxon>Bacillota</taxon>
        <taxon>Bacilli</taxon>
        <taxon>Lactobacillales</taxon>
        <taxon>Aerococcaceae</taxon>
        <taxon>Aerococcus</taxon>
    </lineage>
</organism>
<dbReference type="OrthoDB" id="9807553at2"/>
<keyword evidence="5 8" id="KW-0658">Purine biosynthesis</keyword>
<evidence type="ECO:0000256" key="9">
    <source>
        <dbReference type="PROSITE-ProRule" id="PRU10134"/>
    </source>
</evidence>
<dbReference type="PROSITE" id="PS00513">
    <property type="entry name" value="ADENYLOSUCCIN_SYN_2"/>
    <property type="match status" value="1"/>
</dbReference>
<gene>
    <name evidence="8" type="primary">purA</name>
    <name evidence="12" type="ORF">I6G68_00095</name>
    <name evidence="11" type="ORF">ODY43_04530</name>
</gene>
<feature type="binding site" description="in other chain" evidence="8">
    <location>
        <begin position="13"/>
        <end position="16"/>
    </location>
    <ligand>
        <name>IMP</name>
        <dbReference type="ChEBI" id="CHEBI:58053"/>
        <note>ligand shared between dimeric partners</note>
    </ligand>
</feature>
<dbReference type="Proteomes" id="UP001069145">
    <property type="component" value="Unassembled WGS sequence"/>
</dbReference>
<feature type="binding site" evidence="8">
    <location>
        <position position="40"/>
    </location>
    <ligand>
        <name>Mg(2+)</name>
        <dbReference type="ChEBI" id="CHEBI:18420"/>
    </ligand>
</feature>
<dbReference type="Gene3D" id="3.90.170.10">
    <property type="entry name" value="Adenylosuccinate Synthetase, subunit A, domain 3"/>
    <property type="match status" value="1"/>
</dbReference>
<keyword evidence="4 8" id="KW-0547">Nucleotide-binding</keyword>
<keyword evidence="6 8" id="KW-0460">Magnesium</keyword>
<feature type="active site" description="Proton donor" evidence="8">
    <location>
        <position position="41"/>
    </location>
</feature>
<dbReference type="GO" id="GO:0004019">
    <property type="term" value="F:adenylosuccinate synthase activity"/>
    <property type="evidence" value="ECO:0007669"/>
    <property type="project" value="UniProtKB-UniRule"/>
</dbReference>
<evidence type="ECO:0000313" key="11">
    <source>
        <dbReference type="EMBL" id="MCY3053252.1"/>
    </source>
</evidence>
<evidence type="ECO:0000256" key="8">
    <source>
        <dbReference type="HAMAP-Rule" id="MF_00011"/>
    </source>
</evidence>
<feature type="binding site" description="in other chain" evidence="8">
    <location>
        <position position="223"/>
    </location>
    <ligand>
        <name>IMP</name>
        <dbReference type="ChEBI" id="CHEBI:58053"/>
        <note>ligand shared between dimeric partners</note>
    </ligand>
</feature>
<evidence type="ECO:0000256" key="1">
    <source>
        <dbReference type="ARBA" id="ARBA00011738"/>
    </source>
</evidence>
<feature type="binding site" evidence="8">
    <location>
        <begin position="330"/>
        <end position="332"/>
    </location>
    <ligand>
        <name>GTP</name>
        <dbReference type="ChEBI" id="CHEBI:37565"/>
    </ligand>
</feature>
<dbReference type="SMART" id="SM00788">
    <property type="entry name" value="Adenylsucc_synt"/>
    <property type="match status" value="1"/>
</dbReference>
<dbReference type="FunFam" id="1.10.300.10:FF:000001">
    <property type="entry name" value="Adenylosuccinate synthetase"/>
    <property type="match status" value="1"/>
</dbReference>
<dbReference type="PROSITE" id="PS01266">
    <property type="entry name" value="ADENYLOSUCCIN_SYN_1"/>
    <property type="match status" value="1"/>
</dbReference>
<dbReference type="HAMAP" id="MF_00011">
    <property type="entry name" value="Adenylosucc_synth"/>
    <property type="match status" value="1"/>
</dbReference>
<dbReference type="FunFam" id="3.90.170.10:FF:000001">
    <property type="entry name" value="Adenylosuccinate synthetase"/>
    <property type="match status" value="1"/>
</dbReference>
<dbReference type="CDD" id="cd03108">
    <property type="entry name" value="AdSS"/>
    <property type="match status" value="1"/>
</dbReference>
<dbReference type="InterPro" id="IPR027417">
    <property type="entry name" value="P-loop_NTPase"/>
</dbReference>
<feature type="binding site" evidence="8">
    <location>
        <begin position="40"/>
        <end position="42"/>
    </location>
    <ligand>
        <name>GTP</name>
        <dbReference type="ChEBI" id="CHEBI:37565"/>
    </ligand>
</feature>
<evidence type="ECO:0000313" key="13">
    <source>
        <dbReference type="Proteomes" id="UP000594771"/>
    </source>
</evidence>
<feature type="binding site" description="in other chain" evidence="8">
    <location>
        <position position="238"/>
    </location>
    <ligand>
        <name>IMP</name>
        <dbReference type="ChEBI" id="CHEBI:58053"/>
        <note>ligand shared between dimeric partners</note>
    </ligand>
</feature>
<dbReference type="NCBIfam" id="NF002223">
    <property type="entry name" value="PRK01117.1"/>
    <property type="match status" value="1"/>
</dbReference>
<evidence type="ECO:0000256" key="5">
    <source>
        <dbReference type="ARBA" id="ARBA00022755"/>
    </source>
</evidence>
<dbReference type="InterPro" id="IPR001114">
    <property type="entry name" value="Adenylosuccinate_synthetase"/>
</dbReference>
<dbReference type="GO" id="GO:0046040">
    <property type="term" value="P:IMP metabolic process"/>
    <property type="evidence" value="ECO:0007669"/>
    <property type="project" value="TreeGrafter"/>
</dbReference>
<comment type="pathway">
    <text evidence="8 10">Purine metabolism; AMP biosynthesis via de novo pathway; AMP from IMP: step 1/2.</text>
</comment>
<dbReference type="GeneID" id="35767152"/>
<feature type="active site" description="Proton acceptor" evidence="8">
    <location>
        <position position="13"/>
    </location>
</feature>
<feature type="binding site" description="in other chain" evidence="8">
    <location>
        <position position="128"/>
    </location>
    <ligand>
        <name>IMP</name>
        <dbReference type="ChEBI" id="CHEBI:58053"/>
        <note>ligand shared between dimeric partners</note>
    </ligand>
</feature>
<dbReference type="EMBL" id="JAOTML010000004">
    <property type="protein sequence ID" value="MCY3053252.1"/>
    <property type="molecule type" value="Genomic_DNA"/>
</dbReference>
<dbReference type="Gene3D" id="1.10.300.10">
    <property type="entry name" value="Adenylosuccinate Synthetase, subunit A, domain 2"/>
    <property type="match status" value="1"/>
</dbReference>
<feature type="binding site" evidence="8">
    <location>
        <begin position="298"/>
        <end position="304"/>
    </location>
    <ligand>
        <name>substrate</name>
    </ligand>
</feature>
<comment type="function">
    <text evidence="8">Plays an important role in the de novo pathway of purine nucleotide biosynthesis. Catalyzes the first committed step in the biosynthesis of AMP from IMP.</text>
</comment>
<evidence type="ECO:0000256" key="4">
    <source>
        <dbReference type="ARBA" id="ARBA00022741"/>
    </source>
</evidence>
<dbReference type="Proteomes" id="UP000594771">
    <property type="component" value="Chromosome"/>
</dbReference>
<feature type="binding site" evidence="8">
    <location>
        <position position="142"/>
    </location>
    <ligand>
        <name>IMP</name>
        <dbReference type="ChEBI" id="CHEBI:58053"/>
        <note>ligand shared between dimeric partners</note>
    </ligand>
</feature>
<keyword evidence="7 8" id="KW-0342">GTP-binding</keyword>
<dbReference type="GO" id="GO:0000287">
    <property type="term" value="F:magnesium ion binding"/>
    <property type="evidence" value="ECO:0007669"/>
    <property type="project" value="UniProtKB-UniRule"/>
</dbReference>
<feature type="binding site" evidence="8">
    <location>
        <position position="304"/>
    </location>
    <ligand>
        <name>GTP</name>
        <dbReference type="ChEBI" id="CHEBI:37565"/>
    </ligand>
</feature>
<comment type="subcellular location">
    <subcellularLocation>
        <location evidence="8">Cytoplasm</location>
    </subcellularLocation>
</comment>
<evidence type="ECO:0000256" key="6">
    <source>
        <dbReference type="ARBA" id="ARBA00022842"/>
    </source>
</evidence>
<keyword evidence="3 8" id="KW-0479">Metal-binding</keyword>
<proteinExistence type="inferred from homology"/>
<dbReference type="UniPathway" id="UPA00075">
    <property type="reaction ID" value="UER00335"/>
</dbReference>
<feature type="binding site" evidence="8">
    <location>
        <begin position="413"/>
        <end position="415"/>
    </location>
    <ligand>
        <name>GTP</name>
        <dbReference type="ChEBI" id="CHEBI:37565"/>
    </ligand>
</feature>
<dbReference type="InterPro" id="IPR018220">
    <property type="entry name" value="Adenylosuccin_syn_GTP-bd"/>
</dbReference>
<evidence type="ECO:0000256" key="3">
    <source>
        <dbReference type="ARBA" id="ARBA00022723"/>
    </source>
</evidence>
<reference evidence="11" key="2">
    <citation type="submission" date="2022-09" db="EMBL/GenBank/DDBJ databases">
        <title>Aerococcus urinae taxonomy study.</title>
        <authorList>
            <person name="Christensen J."/>
            <person name="Senneby E."/>
        </authorList>
    </citation>
    <scope>NUCLEOTIDE SEQUENCE</scope>
    <source>
        <strain evidence="11">NLD-066-U95</strain>
    </source>
</reference>
<dbReference type="PANTHER" id="PTHR11846">
    <property type="entry name" value="ADENYLOSUCCINATE SYNTHETASE"/>
    <property type="match status" value="1"/>
</dbReference>
<dbReference type="SUPFAM" id="SSF52540">
    <property type="entry name" value="P-loop containing nucleoside triphosphate hydrolases"/>
    <property type="match status" value="1"/>
</dbReference>
<dbReference type="InterPro" id="IPR033128">
    <property type="entry name" value="Adenylosuccin_syn_Lys_AS"/>
</dbReference>
<feature type="binding site" description="in other chain" evidence="8">
    <location>
        <position position="302"/>
    </location>
    <ligand>
        <name>IMP</name>
        <dbReference type="ChEBI" id="CHEBI:58053"/>
        <note>ligand shared between dimeric partners</note>
    </ligand>
</feature>